<protein>
    <submittedName>
        <fullName evidence="1">Uncharacterized protein</fullName>
    </submittedName>
</protein>
<comment type="caution">
    <text evidence="1">The sequence shown here is derived from an EMBL/GenBank/DDBJ whole genome shotgun (WGS) entry which is preliminary data.</text>
</comment>
<accession>A0A9X3D0S3</accession>
<organism evidence="1 2">
    <name type="scientific">Gordonia aquimaris</name>
    <dbReference type="NCBI Taxonomy" id="2984863"/>
    <lineage>
        <taxon>Bacteria</taxon>
        <taxon>Bacillati</taxon>
        <taxon>Actinomycetota</taxon>
        <taxon>Actinomycetes</taxon>
        <taxon>Mycobacteriales</taxon>
        <taxon>Gordoniaceae</taxon>
        <taxon>Gordonia</taxon>
    </lineage>
</organism>
<dbReference type="EMBL" id="JAPKFM010000001">
    <property type="protein sequence ID" value="MCX2962642.1"/>
    <property type="molecule type" value="Genomic_DNA"/>
</dbReference>
<reference evidence="1" key="1">
    <citation type="submission" date="2022-10" db="EMBL/GenBank/DDBJ databases">
        <title>WGS of marine actinomycetes from Thailand.</title>
        <authorList>
            <person name="Thawai C."/>
        </authorList>
    </citation>
    <scope>NUCLEOTIDE SEQUENCE</scope>
    <source>
        <strain evidence="1">SW21</strain>
    </source>
</reference>
<evidence type="ECO:0000313" key="2">
    <source>
        <dbReference type="Proteomes" id="UP001143347"/>
    </source>
</evidence>
<dbReference type="AlphaFoldDB" id="A0A9X3D0S3"/>
<sequence length="56" mass="6385">MPLGTRLMAMTRNSEIQEKRLVRRQRVIERSGMTVDGIEVTTPVRTAYDPGRQAPD</sequence>
<evidence type="ECO:0000313" key="1">
    <source>
        <dbReference type="EMBL" id="MCX2962642.1"/>
    </source>
</evidence>
<gene>
    <name evidence="1" type="ORF">OSB52_00890</name>
</gene>
<dbReference type="RefSeq" id="WP_266059688.1">
    <property type="nucleotide sequence ID" value="NZ_JAPKFM010000001.1"/>
</dbReference>
<dbReference type="Proteomes" id="UP001143347">
    <property type="component" value="Unassembled WGS sequence"/>
</dbReference>
<proteinExistence type="predicted"/>
<name>A0A9X3D0S3_9ACTN</name>
<keyword evidence="2" id="KW-1185">Reference proteome</keyword>